<keyword evidence="3" id="KW-0804">Transcription</keyword>
<dbReference type="Gene3D" id="3.30.450.20">
    <property type="entry name" value="PAS domain"/>
    <property type="match status" value="1"/>
</dbReference>
<dbReference type="InterPro" id="IPR013656">
    <property type="entry name" value="PAS_4"/>
</dbReference>
<dbReference type="InterPro" id="IPR035965">
    <property type="entry name" value="PAS-like_dom_sf"/>
</dbReference>
<gene>
    <name evidence="5" type="ORF">ACFPM8_16580</name>
</gene>
<keyword evidence="1" id="KW-0805">Transcription regulation</keyword>
<dbReference type="PROSITE" id="PS00041">
    <property type="entry name" value="HTH_ARAC_FAMILY_1"/>
    <property type="match status" value="1"/>
</dbReference>
<evidence type="ECO:0000256" key="3">
    <source>
        <dbReference type="ARBA" id="ARBA00023163"/>
    </source>
</evidence>
<dbReference type="SMART" id="SM00342">
    <property type="entry name" value="HTH_ARAC"/>
    <property type="match status" value="1"/>
</dbReference>
<evidence type="ECO:0000259" key="4">
    <source>
        <dbReference type="PROSITE" id="PS01124"/>
    </source>
</evidence>
<accession>A0ABW0MBR3</accession>
<evidence type="ECO:0000256" key="2">
    <source>
        <dbReference type="ARBA" id="ARBA00023125"/>
    </source>
</evidence>
<proteinExistence type="predicted"/>
<dbReference type="Pfam" id="PF12833">
    <property type="entry name" value="HTH_18"/>
    <property type="match status" value="1"/>
</dbReference>
<reference evidence="6" key="1">
    <citation type="journal article" date="2019" name="Int. J. Syst. Evol. Microbiol.">
        <title>The Global Catalogue of Microorganisms (GCM) 10K type strain sequencing project: providing services to taxonomists for standard genome sequencing and annotation.</title>
        <authorList>
            <consortium name="The Broad Institute Genomics Platform"/>
            <consortium name="The Broad Institute Genome Sequencing Center for Infectious Disease"/>
            <person name="Wu L."/>
            <person name="Ma J."/>
        </authorList>
    </citation>
    <scope>NUCLEOTIDE SEQUENCE [LARGE SCALE GENOMIC DNA]</scope>
    <source>
        <strain evidence="6">JCM 17066</strain>
    </source>
</reference>
<dbReference type="Pfam" id="PF08448">
    <property type="entry name" value="PAS_4"/>
    <property type="match status" value="1"/>
</dbReference>
<feature type="domain" description="HTH araC/xylS-type" evidence="4">
    <location>
        <begin position="156"/>
        <end position="253"/>
    </location>
</feature>
<sequence>MPTTLAAPTDTTVQTDRTLLAASLANVFFAEALFDALPDVVFFVKGKQAQYLLANRTLVTRCGLPDKKALLGRTVSDIFPSSFGANYLQQDLQVLSTGIDIHDQLELHLYPNRAPGWCVTHKIVLRDTDGGIAGMAGISRDLAMPDKNHPVYKRVAAAARYIHDHYDQQLQISDLAQIADLSVSQVERYFQKIFSLNPRQMIIKTRLDAASAMLAGHDNITDIAAACGYHDHSAFTRQFKATVGMTPRAYRLLLQAR</sequence>
<organism evidence="5 6">
    <name type="scientific">Paraherbaspirillum soli</name>
    <dbReference type="NCBI Taxonomy" id="631222"/>
    <lineage>
        <taxon>Bacteria</taxon>
        <taxon>Pseudomonadati</taxon>
        <taxon>Pseudomonadota</taxon>
        <taxon>Betaproteobacteria</taxon>
        <taxon>Burkholderiales</taxon>
        <taxon>Oxalobacteraceae</taxon>
        <taxon>Paraherbaspirillum</taxon>
    </lineage>
</organism>
<dbReference type="InterPro" id="IPR018060">
    <property type="entry name" value="HTH_AraC"/>
</dbReference>
<dbReference type="PANTHER" id="PTHR46796:SF13">
    <property type="entry name" value="HTH-TYPE TRANSCRIPTIONAL ACTIVATOR RHAS"/>
    <property type="match status" value="1"/>
</dbReference>
<evidence type="ECO:0000256" key="1">
    <source>
        <dbReference type="ARBA" id="ARBA00023015"/>
    </source>
</evidence>
<keyword evidence="2" id="KW-0238">DNA-binding</keyword>
<dbReference type="EMBL" id="JBHSMT010000028">
    <property type="protein sequence ID" value="MFC5475579.1"/>
    <property type="molecule type" value="Genomic_DNA"/>
</dbReference>
<dbReference type="SUPFAM" id="SSF46689">
    <property type="entry name" value="Homeodomain-like"/>
    <property type="match status" value="2"/>
</dbReference>
<dbReference type="InterPro" id="IPR020449">
    <property type="entry name" value="Tscrpt_reg_AraC-type_HTH"/>
</dbReference>
<dbReference type="SUPFAM" id="SSF55785">
    <property type="entry name" value="PYP-like sensor domain (PAS domain)"/>
    <property type="match status" value="1"/>
</dbReference>
<dbReference type="PANTHER" id="PTHR46796">
    <property type="entry name" value="HTH-TYPE TRANSCRIPTIONAL ACTIVATOR RHAS-RELATED"/>
    <property type="match status" value="1"/>
</dbReference>
<dbReference type="InterPro" id="IPR018062">
    <property type="entry name" value="HTH_AraC-typ_CS"/>
</dbReference>
<keyword evidence="6" id="KW-1185">Reference proteome</keyword>
<name>A0ABW0MBR3_9BURK</name>
<dbReference type="Gene3D" id="1.10.10.60">
    <property type="entry name" value="Homeodomain-like"/>
    <property type="match status" value="1"/>
</dbReference>
<evidence type="ECO:0000313" key="5">
    <source>
        <dbReference type="EMBL" id="MFC5475579.1"/>
    </source>
</evidence>
<protein>
    <submittedName>
        <fullName evidence="5">Helix-turn-helix domain-containing protein</fullName>
    </submittedName>
</protein>
<dbReference type="Proteomes" id="UP001596045">
    <property type="component" value="Unassembled WGS sequence"/>
</dbReference>
<comment type="caution">
    <text evidence="5">The sequence shown here is derived from an EMBL/GenBank/DDBJ whole genome shotgun (WGS) entry which is preliminary data.</text>
</comment>
<dbReference type="PRINTS" id="PR00032">
    <property type="entry name" value="HTHARAC"/>
</dbReference>
<dbReference type="PROSITE" id="PS01124">
    <property type="entry name" value="HTH_ARAC_FAMILY_2"/>
    <property type="match status" value="1"/>
</dbReference>
<dbReference type="InterPro" id="IPR009057">
    <property type="entry name" value="Homeodomain-like_sf"/>
</dbReference>
<dbReference type="RefSeq" id="WP_378999000.1">
    <property type="nucleotide sequence ID" value="NZ_JBHSMT010000028.1"/>
</dbReference>
<evidence type="ECO:0000313" key="6">
    <source>
        <dbReference type="Proteomes" id="UP001596045"/>
    </source>
</evidence>
<dbReference type="InterPro" id="IPR050204">
    <property type="entry name" value="AraC_XylS_family_regulators"/>
</dbReference>